<keyword evidence="1" id="KW-1185">Reference proteome</keyword>
<accession>A0A183URE0</accession>
<sequence>LYTATKKVELRQKFHDSFCVLVSDQQVTFEDFFHNQWWLSFADFNTLLLFVVTVRCRFAIDILYPKKKQRTALLVEYDPLSWTLARNAALLSQNRRREKSDLNSWFSIISLEQVVRSVERQFGKRGLHVVRAGEGQEANVGDSVLFDMTKYTENSDGRLVELKRDVGMKMKITKKMTEPDQVSLLVQTLLTFYFQWQHVLVGMKRGCVRVIALPEFVICILLKKLKPAKGKSPEARQYLVSFIADTARCFKMQPGDD</sequence>
<proteinExistence type="predicted"/>
<dbReference type="AlphaFoldDB" id="A0A183URE0"/>
<reference evidence="2" key="1">
    <citation type="submission" date="2016-06" db="UniProtKB">
        <authorList>
            <consortium name="WormBaseParasite"/>
        </authorList>
    </citation>
    <scope>IDENTIFICATION</scope>
</reference>
<dbReference type="Proteomes" id="UP000050794">
    <property type="component" value="Unassembled WGS sequence"/>
</dbReference>
<evidence type="ECO:0000313" key="1">
    <source>
        <dbReference type="Proteomes" id="UP000050794"/>
    </source>
</evidence>
<evidence type="ECO:0000313" key="2">
    <source>
        <dbReference type="WBParaSite" id="TCNE_0001106001-mRNA-1"/>
    </source>
</evidence>
<name>A0A183URE0_TOXCA</name>
<protein>
    <submittedName>
        <fullName evidence="2">PAP-associated domain-containing protein</fullName>
    </submittedName>
</protein>
<dbReference type="WBParaSite" id="TCNE_0001106001-mRNA-1">
    <property type="protein sequence ID" value="TCNE_0001106001-mRNA-1"/>
    <property type="gene ID" value="TCNE_0001106001"/>
</dbReference>
<organism evidence="1 2">
    <name type="scientific">Toxocara canis</name>
    <name type="common">Canine roundworm</name>
    <dbReference type="NCBI Taxonomy" id="6265"/>
    <lineage>
        <taxon>Eukaryota</taxon>
        <taxon>Metazoa</taxon>
        <taxon>Ecdysozoa</taxon>
        <taxon>Nematoda</taxon>
        <taxon>Chromadorea</taxon>
        <taxon>Rhabditida</taxon>
        <taxon>Spirurina</taxon>
        <taxon>Ascaridomorpha</taxon>
        <taxon>Ascaridoidea</taxon>
        <taxon>Toxocaridae</taxon>
        <taxon>Toxocara</taxon>
    </lineage>
</organism>